<dbReference type="OMA" id="ANETWGM"/>
<dbReference type="InParanoid" id="M1CWH7"/>
<accession>M1CWH7</accession>
<dbReference type="eggNOG" id="ENOG502QUVH">
    <property type="taxonomic scope" value="Eukaryota"/>
</dbReference>
<name>M1CWH7_SOLTU</name>
<protein>
    <submittedName>
        <fullName evidence="2">F-box domain-containing protein</fullName>
    </submittedName>
</protein>
<evidence type="ECO:0000313" key="3">
    <source>
        <dbReference type="Proteomes" id="UP000011115"/>
    </source>
</evidence>
<feature type="region of interest" description="Disordered" evidence="1">
    <location>
        <begin position="134"/>
        <end position="158"/>
    </location>
</feature>
<dbReference type="Proteomes" id="UP000011115">
    <property type="component" value="Unassembled WGS sequence"/>
</dbReference>
<keyword evidence="3" id="KW-1185">Reference proteome</keyword>
<evidence type="ECO:0000256" key="1">
    <source>
        <dbReference type="SAM" id="MobiDB-lite"/>
    </source>
</evidence>
<dbReference type="HOGENOM" id="CLU_1665287_0_0_1"/>
<dbReference type="EnsemblPlants" id="PGSC0003DMT400076282">
    <property type="protein sequence ID" value="PGSC0003DMT400076282"/>
    <property type="gene ID" value="PGSC0003DMG400029656"/>
</dbReference>
<evidence type="ECO:0000313" key="2">
    <source>
        <dbReference type="EnsemblPlants" id="PGSC0003DMT400076282"/>
    </source>
</evidence>
<reference evidence="3" key="1">
    <citation type="journal article" date="2011" name="Nature">
        <title>Genome sequence and analysis of the tuber crop potato.</title>
        <authorList>
            <consortium name="The Potato Genome Sequencing Consortium"/>
        </authorList>
    </citation>
    <scope>NUCLEOTIDE SEQUENCE [LARGE SCALE GENOMIC DNA]</scope>
    <source>
        <strain evidence="3">cv. DM1-3 516 R44</strain>
    </source>
</reference>
<dbReference type="Gramene" id="PGSC0003DMT400076282">
    <property type="protein sequence ID" value="PGSC0003DMT400076282"/>
    <property type="gene ID" value="PGSC0003DMG400029656"/>
</dbReference>
<proteinExistence type="predicted"/>
<organism evidence="2 3">
    <name type="scientific">Solanum tuberosum</name>
    <name type="common">Potato</name>
    <dbReference type="NCBI Taxonomy" id="4113"/>
    <lineage>
        <taxon>Eukaryota</taxon>
        <taxon>Viridiplantae</taxon>
        <taxon>Streptophyta</taxon>
        <taxon>Embryophyta</taxon>
        <taxon>Tracheophyta</taxon>
        <taxon>Spermatophyta</taxon>
        <taxon>Magnoliopsida</taxon>
        <taxon>eudicotyledons</taxon>
        <taxon>Gunneridae</taxon>
        <taxon>Pentapetalae</taxon>
        <taxon>asterids</taxon>
        <taxon>lamiids</taxon>
        <taxon>Solanales</taxon>
        <taxon>Solanaceae</taxon>
        <taxon>Solanoideae</taxon>
        <taxon>Solaneae</taxon>
        <taxon>Solanum</taxon>
    </lineage>
</organism>
<dbReference type="PaxDb" id="4113-PGSC0003DMT400076282"/>
<dbReference type="AlphaFoldDB" id="M1CWH7"/>
<reference evidence="2" key="2">
    <citation type="submission" date="2015-06" db="UniProtKB">
        <authorList>
            <consortium name="EnsemblPlants"/>
        </authorList>
    </citation>
    <scope>IDENTIFICATION</scope>
    <source>
        <strain evidence="2">DM1-3 516 R44</strain>
    </source>
</reference>
<sequence length="158" mass="18394">MNDGWNIVSFDLADEKWGKAEKPTFEEGDIDSRLEVLGSNLSVFCYNKRRYVSVWVMNEYGVKESWKKMFTINYFDKPYVHEQPYFMSNKGEVLVGFSRSFKIYNPKDNSFSPKIINYDREAAEIYIESLVSPFPSEDQTSDATTKKSSDQDNQVTNN</sequence>